<name>A0A2H3EMT3_ARMGA</name>
<protein>
    <submittedName>
        <fullName evidence="1">Uncharacterized protein</fullName>
    </submittedName>
</protein>
<keyword evidence="2" id="KW-1185">Reference proteome</keyword>
<dbReference type="PANTHER" id="PTHR42678:SF34">
    <property type="entry name" value="OS04G0183300 PROTEIN"/>
    <property type="match status" value="1"/>
</dbReference>
<dbReference type="InParanoid" id="A0A2H3EMT3"/>
<dbReference type="PANTHER" id="PTHR42678">
    <property type="entry name" value="AMIDASE"/>
    <property type="match status" value="1"/>
</dbReference>
<dbReference type="STRING" id="47427.A0A2H3EMT3"/>
<accession>A0A2H3EMT3</accession>
<dbReference type="AlphaFoldDB" id="A0A2H3EMT3"/>
<dbReference type="OrthoDB" id="566138at2759"/>
<gene>
    <name evidence="1" type="ORF">ARMGADRAFT_1057221</name>
</gene>
<sequence>MQLDERELEGGWACKLLDILETGLVHQLCRVLPGHGFDSRLGKCVKYVLFLVAGPSVFPEPCCYNISSMGGPPTLDDILIIPHGAGKEYYGRGLGHSSQRQDEGRFGILAFSFLIVGSHAISPPQSLDLYEASVEELRDSLDTARFTSVGLVMDLFALQWTIGTFVRIDQFNLKGPELLAVVETKSSALAQAAEMDVERAPLEKKKRVARHSYSLEGQYCHASSFSLFNLVVPGDARVAKRPRKAGAIILGKANLSEFSHFRGCLAPDWSGGADNQRVHTVLVQIPFIPNYTQPLRKGTLAGKRIGVPIAQKGFPRLLVVSQRITPVSLMNTTD</sequence>
<dbReference type="Gene3D" id="3.90.1300.10">
    <property type="entry name" value="Amidase signature (AS) domain"/>
    <property type="match status" value="1"/>
</dbReference>
<proteinExistence type="predicted"/>
<dbReference type="EMBL" id="KZ293644">
    <property type="protein sequence ID" value="PBL04463.1"/>
    <property type="molecule type" value="Genomic_DNA"/>
</dbReference>
<evidence type="ECO:0000313" key="1">
    <source>
        <dbReference type="EMBL" id="PBL04463.1"/>
    </source>
</evidence>
<dbReference type="InterPro" id="IPR036928">
    <property type="entry name" value="AS_sf"/>
</dbReference>
<dbReference type="SUPFAM" id="SSF75304">
    <property type="entry name" value="Amidase signature (AS) enzymes"/>
    <property type="match status" value="1"/>
</dbReference>
<reference evidence="2" key="1">
    <citation type="journal article" date="2017" name="Nat. Ecol. Evol.">
        <title>Genome expansion and lineage-specific genetic innovations in the forest pathogenic fungi Armillaria.</title>
        <authorList>
            <person name="Sipos G."/>
            <person name="Prasanna A.N."/>
            <person name="Walter M.C."/>
            <person name="O'Connor E."/>
            <person name="Balint B."/>
            <person name="Krizsan K."/>
            <person name="Kiss B."/>
            <person name="Hess J."/>
            <person name="Varga T."/>
            <person name="Slot J."/>
            <person name="Riley R."/>
            <person name="Boka B."/>
            <person name="Rigling D."/>
            <person name="Barry K."/>
            <person name="Lee J."/>
            <person name="Mihaltcheva S."/>
            <person name="LaButti K."/>
            <person name="Lipzen A."/>
            <person name="Waldron R."/>
            <person name="Moloney N.M."/>
            <person name="Sperisen C."/>
            <person name="Kredics L."/>
            <person name="Vagvoelgyi C."/>
            <person name="Patrignani A."/>
            <person name="Fitzpatrick D."/>
            <person name="Nagy I."/>
            <person name="Doyle S."/>
            <person name="Anderson J.B."/>
            <person name="Grigoriev I.V."/>
            <person name="Gueldener U."/>
            <person name="Muensterkoetter M."/>
            <person name="Nagy L.G."/>
        </authorList>
    </citation>
    <scope>NUCLEOTIDE SEQUENCE [LARGE SCALE GENOMIC DNA]</scope>
    <source>
        <strain evidence="2">Ar21-2</strain>
    </source>
</reference>
<evidence type="ECO:0000313" key="2">
    <source>
        <dbReference type="Proteomes" id="UP000217790"/>
    </source>
</evidence>
<organism evidence="1 2">
    <name type="scientific">Armillaria gallica</name>
    <name type="common">Bulbous honey fungus</name>
    <name type="synonym">Armillaria bulbosa</name>
    <dbReference type="NCBI Taxonomy" id="47427"/>
    <lineage>
        <taxon>Eukaryota</taxon>
        <taxon>Fungi</taxon>
        <taxon>Dikarya</taxon>
        <taxon>Basidiomycota</taxon>
        <taxon>Agaricomycotina</taxon>
        <taxon>Agaricomycetes</taxon>
        <taxon>Agaricomycetidae</taxon>
        <taxon>Agaricales</taxon>
        <taxon>Marasmiineae</taxon>
        <taxon>Physalacriaceae</taxon>
        <taxon>Armillaria</taxon>
    </lineage>
</organism>
<dbReference type="Proteomes" id="UP000217790">
    <property type="component" value="Unassembled WGS sequence"/>
</dbReference>